<keyword evidence="1" id="KW-0812">Transmembrane</keyword>
<evidence type="ECO:0008006" key="4">
    <source>
        <dbReference type="Google" id="ProtNLM"/>
    </source>
</evidence>
<comment type="caution">
    <text evidence="2">The sequence shown here is derived from an EMBL/GenBank/DDBJ whole genome shotgun (WGS) entry which is preliminary data.</text>
</comment>
<proteinExistence type="predicted"/>
<feature type="transmembrane region" description="Helical" evidence="1">
    <location>
        <begin position="114"/>
        <end position="134"/>
    </location>
</feature>
<evidence type="ECO:0000313" key="2">
    <source>
        <dbReference type="EMBL" id="MBO8424221.1"/>
    </source>
</evidence>
<organism evidence="2 3">
    <name type="scientific">Candidatus Stercoripulliclostridium pullicola</name>
    <dbReference type="NCBI Taxonomy" id="2840953"/>
    <lineage>
        <taxon>Bacteria</taxon>
        <taxon>Bacillati</taxon>
        <taxon>Bacillota</taxon>
        <taxon>Clostridia</taxon>
        <taxon>Eubacteriales</taxon>
        <taxon>Candidatus Stercoripulliclostridium</taxon>
    </lineage>
</organism>
<dbReference type="EMBL" id="JADINF010000108">
    <property type="protein sequence ID" value="MBO8424221.1"/>
    <property type="molecule type" value="Genomic_DNA"/>
</dbReference>
<reference evidence="2" key="1">
    <citation type="submission" date="2020-10" db="EMBL/GenBank/DDBJ databases">
        <authorList>
            <person name="Gilroy R."/>
        </authorList>
    </citation>
    <scope>NUCLEOTIDE SEQUENCE</scope>
    <source>
        <strain evidence="2">517</strain>
    </source>
</reference>
<keyword evidence="1" id="KW-0472">Membrane</keyword>
<gene>
    <name evidence="2" type="ORF">IAB16_04315</name>
</gene>
<feature type="transmembrane region" description="Helical" evidence="1">
    <location>
        <begin position="82"/>
        <end position="102"/>
    </location>
</feature>
<accession>A0A940DGX2</accession>
<name>A0A940DGX2_9FIRM</name>
<evidence type="ECO:0000313" key="3">
    <source>
        <dbReference type="Proteomes" id="UP000727857"/>
    </source>
</evidence>
<feature type="transmembrane region" description="Helical" evidence="1">
    <location>
        <begin position="146"/>
        <end position="165"/>
    </location>
</feature>
<keyword evidence="1" id="KW-1133">Transmembrane helix</keyword>
<feature type="transmembrane region" description="Helical" evidence="1">
    <location>
        <begin position="177"/>
        <end position="196"/>
    </location>
</feature>
<sequence>MDVNKKVTEVEEVAAGDVAVADGAAPSEKRADKADIREKIFKYTAMVLLIGSFIYFTVYGFLSNPFLPSGTASEIGLKYPTAFKFWGFTTSLALTVNLVYTYTRKPLSKKAASIAGYVCMGLGVACLMTCVHIPSTREPGLQMYAHWSTALLFAVFFAAAIVLHLIFPPKPNKKYKIALICFCALLGVIVIALLAAGKNGFIESLPMWAAYIIIFLDNFTPALTVKD</sequence>
<protein>
    <recommendedName>
        <fullName evidence="4">DUF998 domain-containing protein</fullName>
    </recommendedName>
</protein>
<reference evidence="2" key="2">
    <citation type="journal article" date="2021" name="PeerJ">
        <title>Extensive microbial diversity within the chicken gut microbiome revealed by metagenomics and culture.</title>
        <authorList>
            <person name="Gilroy R."/>
            <person name="Ravi A."/>
            <person name="Getino M."/>
            <person name="Pursley I."/>
            <person name="Horton D.L."/>
            <person name="Alikhan N.F."/>
            <person name="Baker D."/>
            <person name="Gharbi K."/>
            <person name="Hall N."/>
            <person name="Watson M."/>
            <person name="Adriaenssens E.M."/>
            <person name="Foster-Nyarko E."/>
            <person name="Jarju S."/>
            <person name="Secka A."/>
            <person name="Antonio M."/>
            <person name="Oren A."/>
            <person name="Chaudhuri R.R."/>
            <person name="La Ragione R."/>
            <person name="Hildebrand F."/>
            <person name="Pallen M.J."/>
        </authorList>
    </citation>
    <scope>NUCLEOTIDE SEQUENCE</scope>
    <source>
        <strain evidence="2">517</strain>
    </source>
</reference>
<evidence type="ECO:0000256" key="1">
    <source>
        <dbReference type="SAM" id="Phobius"/>
    </source>
</evidence>
<feature type="transmembrane region" description="Helical" evidence="1">
    <location>
        <begin position="208"/>
        <end position="225"/>
    </location>
</feature>
<dbReference type="AlphaFoldDB" id="A0A940DGX2"/>
<feature type="transmembrane region" description="Helical" evidence="1">
    <location>
        <begin position="40"/>
        <end position="62"/>
    </location>
</feature>
<dbReference type="Proteomes" id="UP000727857">
    <property type="component" value="Unassembled WGS sequence"/>
</dbReference>